<dbReference type="Proteomes" id="UP000237752">
    <property type="component" value="Unassembled WGS sequence"/>
</dbReference>
<dbReference type="EMBL" id="PVUE01000001">
    <property type="protein sequence ID" value="PRZ44202.1"/>
    <property type="molecule type" value="Genomic_DNA"/>
</dbReference>
<feature type="domain" description="DUF6285" evidence="1">
    <location>
        <begin position="26"/>
        <end position="110"/>
    </location>
</feature>
<dbReference type="InterPro" id="IPR046252">
    <property type="entry name" value="DUF6285"/>
</dbReference>
<evidence type="ECO:0000259" key="1">
    <source>
        <dbReference type="Pfam" id="PF19802"/>
    </source>
</evidence>
<sequence>MNLHGRPTTAELASAVQEFLRDEIMPALDGRLRFHTLVAANVLAIIERELTLGPDQQAEHEARLAEFDVSDDVKLAAAIRSGALDGRSAEVVEALWESVVAKVTVANPKYLATPA</sequence>
<dbReference type="Pfam" id="PF19802">
    <property type="entry name" value="DUF6285"/>
    <property type="match status" value="1"/>
</dbReference>
<proteinExistence type="predicted"/>
<accession>A0A2T1A6G3</accession>
<evidence type="ECO:0000313" key="3">
    <source>
        <dbReference type="Proteomes" id="UP000237752"/>
    </source>
</evidence>
<dbReference type="RefSeq" id="WP_202862321.1">
    <property type="nucleotide sequence ID" value="NZ_PVUE01000001.1"/>
</dbReference>
<comment type="caution">
    <text evidence="2">The sequence shown here is derived from an EMBL/GenBank/DDBJ whole genome shotgun (WGS) entry which is preliminary data.</text>
</comment>
<organism evidence="2 3">
    <name type="scientific">Antricoccus suffuscus</name>
    <dbReference type="NCBI Taxonomy" id="1629062"/>
    <lineage>
        <taxon>Bacteria</taxon>
        <taxon>Bacillati</taxon>
        <taxon>Actinomycetota</taxon>
        <taxon>Actinomycetes</taxon>
        <taxon>Geodermatophilales</taxon>
        <taxon>Antricoccaceae</taxon>
        <taxon>Antricoccus</taxon>
    </lineage>
</organism>
<dbReference type="AlphaFoldDB" id="A0A2T1A6G3"/>
<evidence type="ECO:0000313" key="2">
    <source>
        <dbReference type="EMBL" id="PRZ44202.1"/>
    </source>
</evidence>
<protein>
    <recommendedName>
        <fullName evidence="1">DUF6285 domain-containing protein</fullName>
    </recommendedName>
</protein>
<keyword evidence="3" id="KW-1185">Reference proteome</keyword>
<reference evidence="2 3" key="1">
    <citation type="submission" date="2018-03" db="EMBL/GenBank/DDBJ databases">
        <title>Genomic Encyclopedia of Archaeal and Bacterial Type Strains, Phase II (KMG-II): from individual species to whole genera.</title>
        <authorList>
            <person name="Goeker M."/>
        </authorList>
    </citation>
    <scope>NUCLEOTIDE SEQUENCE [LARGE SCALE GENOMIC DNA]</scope>
    <source>
        <strain evidence="2 3">DSM 100065</strain>
    </source>
</reference>
<name>A0A2T1A6G3_9ACTN</name>
<gene>
    <name evidence="2" type="ORF">CLV47_101327</name>
</gene>